<name>A0A0J1B680_RHOIS</name>
<keyword evidence="2" id="KW-1185">Reference proteome</keyword>
<organism evidence="1 2">
    <name type="scientific">Rhodopirellula islandica</name>
    <dbReference type="NCBI Taxonomy" id="595434"/>
    <lineage>
        <taxon>Bacteria</taxon>
        <taxon>Pseudomonadati</taxon>
        <taxon>Planctomycetota</taxon>
        <taxon>Planctomycetia</taxon>
        <taxon>Pirellulales</taxon>
        <taxon>Pirellulaceae</taxon>
        <taxon>Rhodopirellula</taxon>
    </lineage>
</organism>
<dbReference type="EMBL" id="LECT01000044">
    <property type="protein sequence ID" value="KLU02252.1"/>
    <property type="molecule type" value="Genomic_DNA"/>
</dbReference>
<dbReference type="Proteomes" id="UP000036367">
    <property type="component" value="Unassembled WGS sequence"/>
</dbReference>
<evidence type="ECO:0000313" key="2">
    <source>
        <dbReference type="Proteomes" id="UP000036367"/>
    </source>
</evidence>
<sequence>MVNQHQSPLEPEFPSGRLLSMRSHELLEAVRPLPFSDGKATFDLATVREYRNSRFCLAQALEAATDHCLFANSAALRFLADKA</sequence>
<protein>
    <submittedName>
        <fullName evidence="1">Uncharacterized protein</fullName>
    </submittedName>
</protein>
<comment type="caution">
    <text evidence="1">The sequence shown here is derived from an EMBL/GenBank/DDBJ whole genome shotgun (WGS) entry which is preliminary data.</text>
</comment>
<evidence type="ECO:0000313" key="1">
    <source>
        <dbReference type="EMBL" id="KLU02252.1"/>
    </source>
</evidence>
<gene>
    <name evidence="1" type="ORF">RISK_005318</name>
</gene>
<proteinExistence type="predicted"/>
<dbReference type="AlphaFoldDB" id="A0A0J1B680"/>
<reference evidence="1" key="1">
    <citation type="submission" date="2015-05" db="EMBL/GenBank/DDBJ databases">
        <title>Permanent draft genome of Rhodopirellula islandicus K833.</title>
        <authorList>
            <person name="Kizina J."/>
            <person name="Richter M."/>
            <person name="Glockner F.O."/>
            <person name="Harder J."/>
        </authorList>
    </citation>
    <scope>NUCLEOTIDE SEQUENCE [LARGE SCALE GENOMIC DNA]</scope>
    <source>
        <strain evidence="1">K833</strain>
    </source>
</reference>
<accession>A0A0J1B680</accession>
<dbReference type="RefSeq" id="WP_150122671.1">
    <property type="nucleotide sequence ID" value="NZ_LECT01000044.1"/>
</dbReference>